<dbReference type="GO" id="GO:0046872">
    <property type="term" value="F:metal ion binding"/>
    <property type="evidence" value="ECO:0007669"/>
    <property type="project" value="UniProtKB-KW"/>
</dbReference>
<comment type="cofactor">
    <cofactor evidence="1">
        <name>Mg(2+)</name>
        <dbReference type="ChEBI" id="CHEBI:18420"/>
    </cofactor>
</comment>
<dbReference type="PANTHER" id="PTHR31609:SF1">
    <property type="entry name" value="CARBOHYDRATE DEACETYLASE"/>
    <property type="match status" value="1"/>
</dbReference>
<dbReference type="Gene3D" id="3.20.20.370">
    <property type="entry name" value="Glycoside hydrolase/deacetylase"/>
    <property type="match status" value="1"/>
</dbReference>
<keyword evidence="2" id="KW-0479">Metal-binding</keyword>
<dbReference type="GO" id="GO:0016787">
    <property type="term" value="F:hydrolase activity"/>
    <property type="evidence" value="ECO:0007669"/>
    <property type="project" value="UniProtKB-KW"/>
</dbReference>
<evidence type="ECO:0000256" key="4">
    <source>
        <dbReference type="ARBA" id="ARBA00022842"/>
    </source>
</evidence>
<evidence type="ECO:0000313" key="7">
    <source>
        <dbReference type="EMBL" id="GLQ72775.1"/>
    </source>
</evidence>
<name>A0AAV5NQ78_9VIBR</name>
<accession>A0AAV5NQ78</accession>
<dbReference type="EMBL" id="BSNX01000021">
    <property type="protein sequence ID" value="GLQ72775.1"/>
    <property type="molecule type" value="Genomic_DNA"/>
</dbReference>
<dbReference type="AlphaFoldDB" id="A0AAV5NQ78"/>
<dbReference type="InterPro" id="IPR006879">
    <property type="entry name" value="YdjC-like"/>
</dbReference>
<dbReference type="RefSeq" id="WP_185829695.1">
    <property type="nucleotide sequence ID" value="NZ_AP025144.1"/>
</dbReference>
<evidence type="ECO:0000256" key="2">
    <source>
        <dbReference type="ARBA" id="ARBA00022723"/>
    </source>
</evidence>
<evidence type="ECO:0008006" key="9">
    <source>
        <dbReference type="Google" id="ProtNLM"/>
    </source>
</evidence>
<dbReference type="PROSITE" id="PS51257">
    <property type="entry name" value="PROKAR_LIPOPROTEIN"/>
    <property type="match status" value="1"/>
</dbReference>
<gene>
    <name evidence="7" type="ORF">GCM10007932_21350</name>
</gene>
<dbReference type="PANTHER" id="PTHR31609">
    <property type="entry name" value="YDJC DEACETYLASE FAMILY MEMBER"/>
    <property type="match status" value="1"/>
</dbReference>
<dbReference type="CDD" id="cd10802">
    <property type="entry name" value="YdjC_TTHB029_like"/>
    <property type="match status" value="1"/>
</dbReference>
<dbReference type="GO" id="GO:0005975">
    <property type="term" value="P:carbohydrate metabolic process"/>
    <property type="evidence" value="ECO:0007669"/>
    <property type="project" value="InterPro"/>
</dbReference>
<evidence type="ECO:0000256" key="3">
    <source>
        <dbReference type="ARBA" id="ARBA00022801"/>
    </source>
</evidence>
<organism evidence="7 8">
    <name type="scientific">Vibrio penaeicida</name>
    <dbReference type="NCBI Taxonomy" id="104609"/>
    <lineage>
        <taxon>Bacteria</taxon>
        <taxon>Pseudomonadati</taxon>
        <taxon>Pseudomonadota</taxon>
        <taxon>Gammaproteobacteria</taxon>
        <taxon>Vibrionales</taxon>
        <taxon>Vibrionaceae</taxon>
        <taxon>Vibrio</taxon>
    </lineage>
</organism>
<keyword evidence="8" id="KW-1185">Reference proteome</keyword>
<feature type="chain" id="PRO_5044000184" description="ChbG/HpnK family deacetylase" evidence="6">
    <location>
        <begin position="22"/>
        <end position="315"/>
    </location>
</feature>
<dbReference type="GO" id="GO:0019213">
    <property type="term" value="F:deacetylase activity"/>
    <property type="evidence" value="ECO:0007669"/>
    <property type="project" value="TreeGrafter"/>
</dbReference>
<sequence>MAKLWVSALGAALLLSGCSDASKINQCLGFDAQDTVFVINADDIGMHPDMDKAVFEMYEQDIVQTFSLMVPTPNFNFSARYAISNKAPVGLHLTLTNEWQEANSWTPLLSQEEVPSLYNEKGFMWPTGDELAEHANIKDVRKELEAQIDLALEMGLDVTHLDFHMLYWAYREDFWDVTLSIAKHYKLPIIVQHHWMSQREQRSRTATLQWKGFFSPDVFWMYYNPTDRLMDEGLSKVQYQEMFEDAKPALHHVAIHPAFRTDSAKQQFRDAELRFDEYRVWTDGSLKKAIKENNIQFTDYRELKKLMTEGSNCLN</sequence>
<evidence type="ECO:0000256" key="5">
    <source>
        <dbReference type="ARBA" id="ARBA00023277"/>
    </source>
</evidence>
<dbReference type="Pfam" id="PF04794">
    <property type="entry name" value="YdjC"/>
    <property type="match status" value="1"/>
</dbReference>
<dbReference type="SUPFAM" id="SSF88713">
    <property type="entry name" value="Glycoside hydrolase/deacetylase"/>
    <property type="match status" value="1"/>
</dbReference>
<evidence type="ECO:0000256" key="6">
    <source>
        <dbReference type="SAM" id="SignalP"/>
    </source>
</evidence>
<keyword evidence="5" id="KW-0119">Carbohydrate metabolism</keyword>
<evidence type="ECO:0000256" key="1">
    <source>
        <dbReference type="ARBA" id="ARBA00001946"/>
    </source>
</evidence>
<protein>
    <recommendedName>
        <fullName evidence="9">ChbG/HpnK family deacetylase</fullName>
    </recommendedName>
</protein>
<feature type="signal peptide" evidence="6">
    <location>
        <begin position="1"/>
        <end position="21"/>
    </location>
</feature>
<dbReference type="InterPro" id="IPR011330">
    <property type="entry name" value="Glyco_hydro/deAcase_b/a-brl"/>
</dbReference>
<reference evidence="8" key="1">
    <citation type="journal article" date="2019" name="Int. J. Syst. Evol. Microbiol.">
        <title>The Global Catalogue of Microorganisms (GCM) 10K type strain sequencing project: providing services to taxonomists for standard genome sequencing and annotation.</title>
        <authorList>
            <consortium name="The Broad Institute Genomics Platform"/>
            <consortium name="The Broad Institute Genome Sequencing Center for Infectious Disease"/>
            <person name="Wu L."/>
            <person name="Ma J."/>
        </authorList>
    </citation>
    <scope>NUCLEOTIDE SEQUENCE [LARGE SCALE GENOMIC DNA]</scope>
    <source>
        <strain evidence="8">NBRC 15640</strain>
    </source>
</reference>
<proteinExistence type="predicted"/>
<keyword evidence="4" id="KW-0460">Magnesium</keyword>
<keyword evidence="3" id="KW-0378">Hydrolase</keyword>
<dbReference type="Proteomes" id="UP001156690">
    <property type="component" value="Unassembled WGS sequence"/>
</dbReference>
<comment type="caution">
    <text evidence="7">The sequence shown here is derived from an EMBL/GenBank/DDBJ whole genome shotgun (WGS) entry which is preliminary data.</text>
</comment>
<evidence type="ECO:0000313" key="8">
    <source>
        <dbReference type="Proteomes" id="UP001156690"/>
    </source>
</evidence>
<keyword evidence="6" id="KW-0732">Signal</keyword>